<dbReference type="HOGENOM" id="CLU_034379_0_0_1"/>
<feature type="compositionally biased region" description="Basic and acidic residues" evidence="2">
    <location>
        <begin position="62"/>
        <end position="72"/>
    </location>
</feature>
<dbReference type="OMA" id="CCLANCH"/>
<dbReference type="OrthoDB" id="5972940at2759"/>
<evidence type="ECO:0000313" key="4">
    <source>
        <dbReference type="Proteomes" id="UP000005226"/>
    </source>
</evidence>
<feature type="region of interest" description="Disordered" evidence="2">
    <location>
        <begin position="392"/>
        <end position="423"/>
    </location>
</feature>
<dbReference type="PANTHER" id="PTHR28375">
    <property type="entry name" value="PROTEIN HINDERIN"/>
    <property type="match status" value="1"/>
</dbReference>
<dbReference type="STRING" id="31033.ENSTRUP00000039583"/>
<feature type="region of interest" description="Disordered" evidence="2">
    <location>
        <begin position="1"/>
        <end position="87"/>
    </location>
</feature>
<proteinExistence type="predicted"/>
<feature type="coiled-coil region" evidence="1">
    <location>
        <begin position="125"/>
        <end position="177"/>
    </location>
</feature>
<organism evidence="3 4">
    <name type="scientific">Takifugu rubripes</name>
    <name type="common">Japanese pufferfish</name>
    <name type="synonym">Fugu rubripes</name>
    <dbReference type="NCBI Taxonomy" id="31033"/>
    <lineage>
        <taxon>Eukaryota</taxon>
        <taxon>Metazoa</taxon>
        <taxon>Chordata</taxon>
        <taxon>Craniata</taxon>
        <taxon>Vertebrata</taxon>
        <taxon>Euteleostomi</taxon>
        <taxon>Actinopterygii</taxon>
        <taxon>Neopterygii</taxon>
        <taxon>Teleostei</taxon>
        <taxon>Neoteleostei</taxon>
        <taxon>Acanthomorphata</taxon>
        <taxon>Eupercaria</taxon>
        <taxon>Tetraodontiformes</taxon>
        <taxon>Tetradontoidea</taxon>
        <taxon>Tetraodontidae</taxon>
        <taxon>Takifugu</taxon>
    </lineage>
</organism>
<feature type="compositionally biased region" description="Low complexity" evidence="2">
    <location>
        <begin position="223"/>
        <end position="236"/>
    </location>
</feature>
<accession>H2URL0</accession>
<dbReference type="GeneTree" id="ENSGT00940000166573"/>
<dbReference type="CTD" id="57536"/>
<feature type="compositionally biased region" description="Pro residues" evidence="2">
    <location>
        <begin position="519"/>
        <end position="530"/>
    </location>
</feature>
<evidence type="ECO:0000256" key="2">
    <source>
        <dbReference type="SAM" id="MobiDB-lite"/>
    </source>
</evidence>
<keyword evidence="1" id="KW-0175">Coiled coil</keyword>
<dbReference type="GeneID" id="101068998"/>
<evidence type="ECO:0000313" key="3">
    <source>
        <dbReference type="Ensembl" id="ENSTRUP00000039583.3"/>
    </source>
</evidence>
<evidence type="ECO:0000256" key="1">
    <source>
        <dbReference type="SAM" id="Coils"/>
    </source>
</evidence>
<dbReference type="eggNOG" id="ENOG502QTY3">
    <property type="taxonomic scope" value="Eukaryota"/>
</dbReference>
<dbReference type="RefSeq" id="XP_011612512.2">
    <property type="nucleotide sequence ID" value="XM_011614210.2"/>
</dbReference>
<gene>
    <name evidence="3" type="primary">kiaa1328</name>
</gene>
<feature type="region of interest" description="Disordered" evidence="2">
    <location>
        <begin position="217"/>
        <end position="256"/>
    </location>
</feature>
<feature type="compositionally biased region" description="Polar residues" evidence="2">
    <location>
        <begin position="480"/>
        <end position="490"/>
    </location>
</feature>
<dbReference type="InParanoid" id="H2URL0"/>
<keyword evidence="4" id="KW-1185">Reference proteome</keyword>
<reference evidence="3 4" key="1">
    <citation type="journal article" date="2011" name="Genome Biol. Evol.">
        <title>Integration of the genetic map and genome assembly of fugu facilitates insights into distinct features of genome evolution in teleosts and mammals.</title>
        <authorList>
            <person name="Kai W."/>
            <person name="Kikuchi K."/>
            <person name="Tohari S."/>
            <person name="Chew A.K."/>
            <person name="Tay A."/>
            <person name="Fujiwara A."/>
            <person name="Hosoya S."/>
            <person name="Suetake H."/>
            <person name="Naruse K."/>
            <person name="Brenner S."/>
            <person name="Suzuki Y."/>
            <person name="Venkatesh B."/>
        </authorList>
    </citation>
    <scope>NUCLEOTIDE SEQUENCE [LARGE SCALE GENOMIC DNA]</scope>
</reference>
<reference evidence="3" key="3">
    <citation type="submission" date="2025-09" db="UniProtKB">
        <authorList>
            <consortium name="Ensembl"/>
        </authorList>
    </citation>
    <scope>IDENTIFICATION</scope>
</reference>
<dbReference type="Proteomes" id="UP000005226">
    <property type="component" value="Chromosome 19"/>
</dbReference>
<reference evidence="3" key="2">
    <citation type="submission" date="2025-08" db="UniProtKB">
        <authorList>
            <consortium name="Ensembl"/>
        </authorList>
    </citation>
    <scope>IDENTIFICATION</scope>
</reference>
<feature type="region of interest" description="Disordered" evidence="2">
    <location>
        <begin position="447"/>
        <end position="494"/>
    </location>
</feature>
<dbReference type="Ensembl" id="ENSTRUT00000039724.3">
    <property type="protein sequence ID" value="ENSTRUP00000039583.3"/>
    <property type="gene ID" value="ENSTRUG00000015476.3"/>
</dbReference>
<feature type="region of interest" description="Disordered" evidence="2">
    <location>
        <begin position="516"/>
        <end position="558"/>
    </location>
</feature>
<sequence>MAAAATKSGNSVIFWKSSESDEEQPLVFIPGVAGGTKVPLNSGRGSAGTASKRGTRPRRSNGKKETLKRQDYSESESSGVHHPDKMSAAISIAHDAGATKVSSEPNRAKGIVSLKDLCPDDKRRIANLIEELAKVSEEKEVSVQRLKDEHQNFEQKIQQLEEQNVMIAQERESLQHQYRECQELLGLYQQYLSLQQVKLNQSIAHLSQDPAVSKVLSREEAISSTSSHRSSGSPPDGSDHGFAATGPQGPRTRERCGCNEAASGRCVAELSPENRPRRRRTCESRGPQPESDHSCHRCRCRGGCYEAQQLRCEKGPGRKSGPHEEFGHHRCEGLHDGHGAGSEAQDALMMPVLGHKDWEEKRHQLLLQKMQLEVERERLQVRLVQQEERLNRQNQQLQQSRLHSHRDQQADFSRSYSDGGPCMEASIQQQLPTRNKADELTVPADGESNFLEKHSQPEPALTADEEALRRSRKEMGPSSVKPSLNSSKATPVSLIQDPPQARMEVSVVELLDIMSPITAPKPTPGPPRPSRQPVSKIPRPGDRAVLTPTRSHHWPDQEESQILEDIFFIC</sequence>
<dbReference type="PANTHER" id="PTHR28375:SF1">
    <property type="entry name" value="PROTEIN HINDERIN"/>
    <property type="match status" value="1"/>
</dbReference>
<dbReference type="KEGG" id="tru:101068998"/>
<dbReference type="Pfam" id="PF15369">
    <property type="entry name" value="KIAA1328"/>
    <property type="match status" value="2"/>
</dbReference>
<feature type="compositionally biased region" description="Basic and acidic residues" evidence="2">
    <location>
        <begin position="466"/>
        <end position="475"/>
    </location>
</feature>
<dbReference type="AlphaFoldDB" id="H2URL0"/>
<dbReference type="InterPro" id="IPR032736">
    <property type="entry name" value="Hinderin"/>
</dbReference>
<name>H2URL0_TAKRU</name>
<protein>
    <submittedName>
        <fullName evidence="3">Zgc:162344</fullName>
    </submittedName>
</protein>
<feature type="region of interest" description="Disordered" evidence="2">
    <location>
        <begin position="269"/>
        <end position="296"/>
    </location>
</feature>
<feature type="compositionally biased region" description="Low complexity" evidence="2">
    <location>
        <begin position="392"/>
        <end position="401"/>
    </location>
</feature>